<dbReference type="InterPro" id="IPR050331">
    <property type="entry name" value="Zinc_finger"/>
</dbReference>
<comment type="subcellular location">
    <subcellularLocation>
        <location evidence="1">Nucleus</location>
    </subcellularLocation>
</comment>
<accession>A0A7R8WRB7</accession>
<evidence type="ECO:0000256" key="3">
    <source>
        <dbReference type="ARBA" id="ARBA00022737"/>
    </source>
</evidence>
<proteinExistence type="predicted"/>
<dbReference type="PANTHER" id="PTHR16515:SF49">
    <property type="entry name" value="GASTRULA ZINC FINGER PROTEIN XLCGF49.1-LIKE-RELATED"/>
    <property type="match status" value="1"/>
</dbReference>
<dbReference type="SUPFAM" id="SSF57667">
    <property type="entry name" value="beta-beta-alpha zinc fingers"/>
    <property type="match status" value="2"/>
</dbReference>
<keyword evidence="5" id="KW-0862">Zinc</keyword>
<name>A0A7R8WRB7_9CRUS</name>
<gene>
    <name evidence="8" type="ORF">CTOB1V02_LOCUS11472</name>
</gene>
<evidence type="ECO:0000313" key="8">
    <source>
        <dbReference type="EMBL" id="CAD7233651.1"/>
    </source>
</evidence>
<organism evidence="8">
    <name type="scientific">Cyprideis torosa</name>
    <dbReference type="NCBI Taxonomy" id="163714"/>
    <lineage>
        <taxon>Eukaryota</taxon>
        <taxon>Metazoa</taxon>
        <taxon>Ecdysozoa</taxon>
        <taxon>Arthropoda</taxon>
        <taxon>Crustacea</taxon>
        <taxon>Oligostraca</taxon>
        <taxon>Ostracoda</taxon>
        <taxon>Podocopa</taxon>
        <taxon>Podocopida</taxon>
        <taxon>Cytherocopina</taxon>
        <taxon>Cytheroidea</taxon>
        <taxon>Cytherideidae</taxon>
        <taxon>Cyprideis</taxon>
    </lineage>
</organism>
<keyword evidence="4" id="KW-0863">Zinc-finger</keyword>
<dbReference type="PROSITE" id="PS00028">
    <property type="entry name" value="ZINC_FINGER_C2H2_1"/>
    <property type="match status" value="3"/>
</dbReference>
<evidence type="ECO:0000256" key="6">
    <source>
        <dbReference type="ARBA" id="ARBA00023242"/>
    </source>
</evidence>
<evidence type="ECO:0000256" key="7">
    <source>
        <dbReference type="SAM" id="MobiDB-lite"/>
    </source>
</evidence>
<reference evidence="8" key="1">
    <citation type="submission" date="2020-11" db="EMBL/GenBank/DDBJ databases">
        <authorList>
            <person name="Tran Van P."/>
        </authorList>
    </citation>
    <scope>NUCLEOTIDE SEQUENCE</scope>
</reference>
<evidence type="ECO:0000256" key="2">
    <source>
        <dbReference type="ARBA" id="ARBA00022723"/>
    </source>
</evidence>
<dbReference type="PROSITE" id="PS50157">
    <property type="entry name" value="ZINC_FINGER_C2H2_2"/>
    <property type="match status" value="4"/>
</dbReference>
<dbReference type="SMART" id="SM00355">
    <property type="entry name" value="ZnF_C2H2"/>
    <property type="match status" value="4"/>
</dbReference>
<feature type="compositionally biased region" description="Polar residues" evidence="7">
    <location>
        <begin position="54"/>
        <end position="63"/>
    </location>
</feature>
<sequence>MQKLKRSLQISRHQERMLSTLSRNLMYVNETLTDQNEFPESWETPPQTVFVPGSTDNNNQTSGARARDEIEVNEDEGPVRKGKNSRNNGQQKKSFICGVCGKSLSTKQRLQSHEFTHTGEKPFGCRVCGKSFALRVCGKGFRSKEGYQGHTKKHCEEEKSVCALCGDPFRLLEDLEKHLKWHIHSKVGYQGHTKKHCEEEKSVCALCGDPFRLLEDLEKHLKWHIQTGS</sequence>
<dbReference type="InterPro" id="IPR013087">
    <property type="entry name" value="Znf_C2H2_type"/>
</dbReference>
<dbReference type="GO" id="GO:0005634">
    <property type="term" value="C:nucleus"/>
    <property type="evidence" value="ECO:0007669"/>
    <property type="project" value="UniProtKB-SubCell"/>
</dbReference>
<dbReference type="InterPro" id="IPR036236">
    <property type="entry name" value="Znf_C2H2_sf"/>
</dbReference>
<keyword evidence="2" id="KW-0479">Metal-binding</keyword>
<keyword evidence="6" id="KW-0539">Nucleus</keyword>
<protein>
    <submittedName>
        <fullName evidence="8">Uncharacterized protein</fullName>
    </submittedName>
</protein>
<evidence type="ECO:0000256" key="4">
    <source>
        <dbReference type="ARBA" id="ARBA00022771"/>
    </source>
</evidence>
<evidence type="ECO:0000256" key="1">
    <source>
        <dbReference type="ARBA" id="ARBA00004123"/>
    </source>
</evidence>
<dbReference type="GO" id="GO:0010468">
    <property type="term" value="P:regulation of gene expression"/>
    <property type="evidence" value="ECO:0007669"/>
    <property type="project" value="TreeGrafter"/>
</dbReference>
<dbReference type="GO" id="GO:0008270">
    <property type="term" value="F:zinc ion binding"/>
    <property type="evidence" value="ECO:0007669"/>
    <property type="project" value="UniProtKB-KW"/>
</dbReference>
<dbReference type="OrthoDB" id="6077919at2759"/>
<dbReference type="Gene3D" id="3.30.160.60">
    <property type="entry name" value="Classic Zinc Finger"/>
    <property type="match status" value="3"/>
</dbReference>
<dbReference type="EMBL" id="OB666704">
    <property type="protein sequence ID" value="CAD7233651.1"/>
    <property type="molecule type" value="Genomic_DNA"/>
</dbReference>
<dbReference type="AlphaFoldDB" id="A0A7R8WRB7"/>
<dbReference type="Pfam" id="PF00096">
    <property type="entry name" value="zf-C2H2"/>
    <property type="match status" value="1"/>
</dbReference>
<feature type="region of interest" description="Disordered" evidence="7">
    <location>
        <begin position="49"/>
        <end position="90"/>
    </location>
</feature>
<keyword evidence="3" id="KW-0677">Repeat</keyword>
<evidence type="ECO:0000256" key="5">
    <source>
        <dbReference type="ARBA" id="ARBA00022833"/>
    </source>
</evidence>
<dbReference type="PANTHER" id="PTHR16515">
    <property type="entry name" value="PR DOMAIN ZINC FINGER PROTEIN"/>
    <property type="match status" value="1"/>
</dbReference>
<dbReference type="FunFam" id="3.30.160.60:FF:000446">
    <property type="entry name" value="Zinc finger protein"/>
    <property type="match status" value="1"/>
</dbReference>